<feature type="transmembrane region" description="Helical" evidence="11">
    <location>
        <begin position="289"/>
        <end position="309"/>
    </location>
</feature>
<keyword evidence="7 11" id="KW-0169">Cobalamin biosynthesis</keyword>
<evidence type="ECO:0000313" key="12">
    <source>
        <dbReference type="EMBL" id="SDJ50705.1"/>
    </source>
</evidence>
<evidence type="ECO:0000256" key="6">
    <source>
        <dbReference type="ARBA" id="ARBA00022475"/>
    </source>
</evidence>
<keyword evidence="10 11" id="KW-0472">Membrane</keyword>
<name>A0A1G8UC06_9EURY</name>
<dbReference type="HAMAP" id="MF_00024">
    <property type="entry name" value="CobD_CbiB"/>
    <property type="match status" value="1"/>
</dbReference>
<sequence length="315" mass="32352">MVVDSLIRIPGAVELSTVVLALAFALDVTVSEFPQRVHPVVWFGRVVGAFDSEWRHPRAVGLGLAVALPLAAGGALWAVTALALRLGTIVGVAVAALALFSTFSYRMLLDTAREVITLTASDPDTARSRVKALVGRDAGSLSPAQLRSGAVESAAENLADGLVGPVLAFAVGAQLSLAAGVGAAATLKAVNTMDSMLGYRSKSVGTAAARLDDMAMWLPARVSALLLAVAAWDPGAIRRGRPWADRPASPNSGWPMATLAAAASVKLSKPGAYTLNEIASYPTVDRADACVRIVAIAGLLAVVLAVVVARSEVVA</sequence>
<dbReference type="GO" id="GO:0005886">
    <property type="term" value="C:plasma membrane"/>
    <property type="evidence" value="ECO:0007669"/>
    <property type="project" value="UniProtKB-SubCell"/>
</dbReference>
<dbReference type="AlphaFoldDB" id="A0A1G8UC06"/>
<evidence type="ECO:0000256" key="2">
    <source>
        <dbReference type="ARBA" id="ARBA00004651"/>
    </source>
</evidence>
<dbReference type="NCBIfam" id="TIGR00380">
    <property type="entry name" value="cobal_cbiB"/>
    <property type="match status" value="1"/>
</dbReference>
<dbReference type="RefSeq" id="WP_092700303.1">
    <property type="nucleotide sequence ID" value="NZ_FNFC01000004.1"/>
</dbReference>
<dbReference type="STRING" id="890420.SAMN05216226_104139"/>
<comment type="caution">
    <text evidence="11">Lacks conserved residue(s) required for the propagation of feature annotation.</text>
</comment>
<proteinExistence type="inferred from homology"/>
<evidence type="ECO:0000256" key="4">
    <source>
        <dbReference type="ARBA" id="ARBA00006263"/>
    </source>
</evidence>
<comment type="subcellular location">
    <subcellularLocation>
        <location evidence="2 11">Cell membrane</location>
        <topology evidence="2 11">Multi-pass membrane protein</topology>
    </subcellularLocation>
</comment>
<dbReference type="PANTHER" id="PTHR34308:SF1">
    <property type="entry name" value="COBALAMIN BIOSYNTHESIS PROTEIN CBIB"/>
    <property type="match status" value="1"/>
</dbReference>
<evidence type="ECO:0000256" key="1">
    <source>
        <dbReference type="ARBA" id="ARBA00003384"/>
    </source>
</evidence>
<evidence type="ECO:0000256" key="3">
    <source>
        <dbReference type="ARBA" id="ARBA00004953"/>
    </source>
</evidence>
<gene>
    <name evidence="11" type="primary">cobD</name>
    <name evidence="12" type="ORF">SAMN05216226_104139</name>
</gene>
<comment type="pathway">
    <text evidence="3 11">Cofactor biosynthesis; adenosylcobalamin biosynthesis.</text>
</comment>
<dbReference type="UniPathway" id="UPA00148"/>
<evidence type="ECO:0000256" key="7">
    <source>
        <dbReference type="ARBA" id="ARBA00022573"/>
    </source>
</evidence>
<dbReference type="Pfam" id="PF03186">
    <property type="entry name" value="CobD_Cbib"/>
    <property type="match status" value="1"/>
</dbReference>
<protein>
    <recommendedName>
        <fullName evidence="5 11">Probable cobalamin biosynthesis protein CobD</fullName>
    </recommendedName>
</protein>
<dbReference type="GO" id="GO:0015420">
    <property type="term" value="F:ABC-type vitamin B12 transporter activity"/>
    <property type="evidence" value="ECO:0007669"/>
    <property type="project" value="UniProtKB-UniRule"/>
</dbReference>
<comment type="similarity">
    <text evidence="4 11">Belongs to the CobD/CbiB family.</text>
</comment>
<dbReference type="PANTHER" id="PTHR34308">
    <property type="entry name" value="COBALAMIN BIOSYNTHESIS PROTEIN CBIB"/>
    <property type="match status" value="1"/>
</dbReference>
<keyword evidence="6 11" id="KW-1003">Cell membrane</keyword>
<evidence type="ECO:0000256" key="10">
    <source>
        <dbReference type="ARBA" id="ARBA00023136"/>
    </source>
</evidence>
<evidence type="ECO:0000256" key="9">
    <source>
        <dbReference type="ARBA" id="ARBA00022989"/>
    </source>
</evidence>
<dbReference type="EMBL" id="FNFC01000004">
    <property type="protein sequence ID" value="SDJ50705.1"/>
    <property type="molecule type" value="Genomic_DNA"/>
</dbReference>
<dbReference type="OrthoDB" id="46105at2157"/>
<evidence type="ECO:0000256" key="5">
    <source>
        <dbReference type="ARBA" id="ARBA00016185"/>
    </source>
</evidence>
<accession>A0A1G8UC06</accession>
<comment type="function">
    <text evidence="1 11">Converts cobyric acid to cobinamide by the addition of aminopropanol on the F carboxylic group.</text>
</comment>
<keyword evidence="9 11" id="KW-1133">Transmembrane helix</keyword>
<evidence type="ECO:0000256" key="8">
    <source>
        <dbReference type="ARBA" id="ARBA00022692"/>
    </source>
</evidence>
<dbReference type="GO" id="GO:0048472">
    <property type="term" value="F:threonine-phosphate decarboxylase activity"/>
    <property type="evidence" value="ECO:0007669"/>
    <property type="project" value="InterPro"/>
</dbReference>
<evidence type="ECO:0000256" key="11">
    <source>
        <dbReference type="HAMAP-Rule" id="MF_00024"/>
    </source>
</evidence>
<feature type="transmembrane region" description="Helical" evidence="11">
    <location>
        <begin position="86"/>
        <end position="105"/>
    </location>
</feature>
<evidence type="ECO:0000313" key="13">
    <source>
        <dbReference type="Proteomes" id="UP000198856"/>
    </source>
</evidence>
<dbReference type="Proteomes" id="UP000198856">
    <property type="component" value="Unassembled WGS sequence"/>
</dbReference>
<dbReference type="GO" id="GO:0009236">
    <property type="term" value="P:cobalamin biosynthetic process"/>
    <property type="evidence" value="ECO:0007669"/>
    <property type="project" value="UniProtKB-UniRule"/>
</dbReference>
<reference evidence="12 13" key="1">
    <citation type="submission" date="2016-10" db="EMBL/GenBank/DDBJ databases">
        <authorList>
            <person name="de Groot N.N."/>
        </authorList>
    </citation>
    <scope>NUCLEOTIDE SEQUENCE [LARGE SCALE GENOMIC DNA]</scope>
    <source>
        <strain evidence="12 13">IBRC-M10015</strain>
    </source>
</reference>
<dbReference type="InterPro" id="IPR004485">
    <property type="entry name" value="Cobalamin_biosynth_CobD/CbiB"/>
</dbReference>
<organism evidence="12 13">
    <name type="scientific">Halovenus aranensis</name>
    <dbReference type="NCBI Taxonomy" id="890420"/>
    <lineage>
        <taxon>Archaea</taxon>
        <taxon>Methanobacteriati</taxon>
        <taxon>Methanobacteriota</taxon>
        <taxon>Stenosarchaea group</taxon>
        <taxon>Halobacteria</taxon>
        <taxon>Halobacteriales</taxon>
        <taxon>Haloarculaceae</taxon>
        <taxon>Halovenus</taxon>
    </lineage>
</organism>
<keyword evidence="13" id="KW-1185">Reference proteome</keyword>
<feature type="transmembrane region" description="Helical" evidence="11">
    <location>
        <begin position="59"/>
        <end position="79"/>
    </location>
</feature>
<keyword evidence="8 11" id="KW-0812">Transmembrane</keyword>